<dbReference type="InterPro" id="IPR036514">
    <property type="entry name" value="SGNH_hydro_sf"/>
</dbReference>
<dbReference type="EMBL" id="JAQHXR010000001">
    <property type="protein sequence ID" value="MDA3968245.1"/>
    <property type="molecule type" value="Genomic_DNA"/>
</dbReference>
<evidence type="ECO:0008006" key="3">
    <source>
        <dbReference type="Google" id="ProtNLM"/>
    </source>
</evidence>
<sequence length="70" mass="8428">MLNRFKEYSDELKKSLEEFDFVFDLNEALKYTQEYVFLDHMHFTNIGNDMCAKYIFETIKKQGIIKNSTC</sequence>
<dbReference type="SUPFAM" id="SSF52266">
    <property type="entry name" value="SGNH hydrolase"/>
    <property type="match status" value="1"/>
</dbReference>
<proteinExistence type="predicted"/>
<dbReference type="RefSeq" id="WP_271020539.1">
    <property type="nucleotide sequence ID" value="NZ_JAQHXR010000001.1"/>
</dbReference>
<comment type="caution">
    <text evidence="1">The sequence shown here is derived from an EMBL/GenBank/DDBJ whole genome shotgun (WGS) entry which is preliminary data.</text>
</comment>
<accession>A0ABT4VDN0</accession>
<evidence type="ECO:0000313" key="2">
    <source>
        <dbReference type="Proteomes" id="UP001210261"/>
    </source>
</evidence>
<dbReference type="Gene3D" id="3.40.50.1110">
    <property type="entry name" value="SGNH hydrolase"/>
    <property type="match status" value="1"/>
</dbReference>
<protein>
    <recommendedName>
        <fullName evidence="3">SGNH hydrolase-type esterase domain-containing protein</fullName>
    </recommendedName>
</protein>
<gene>
    <name evidence="1" type="ORF">PF021_00985</name>
</gene>
<name>A0ABT4VDN0_9HELI</name>
<organism evidence="1 2">
    <name type="scientific">Helicobacter ibis</name>
    <dbReference type="NCBI Taxonomy" id="2962633"/>
    <lineage>
        <taxon>Bacteria</taxon>
        <taxon>Pseudomonadati</taxon>
        <taxon>Campylobacterota</taxon>
        <taxon>Epsilonproteobacteria</taxon>
        <taxon>Campylobacterales</taxon>
        <taxon>Helicobacteraceae</taxon>
        <taxon>Helicobacter</taxon>
    </lineage>
</organism>
<reference evidence="1 2" key="1">
    <citation type="submission" date="2023-01" db="EMBL/GenBank/DDBJ databases">
        <title>Description of Helicobacter ibis sp. nov. isolated from faecal droppings of black-faced ibis (Theristicus melanopis).</title>
        <authorList>
            <person name="Lopez-Cantillo M."/>
            <person name="Vidal-Veuthey B."/>
            <person name="Mella A."/>
            <person name="De La Haba R."/>
            <person name="Collado L."/>
        </authorList>
    </citation>
    <scope>NUCLEOTIDE SEQUENCE [LARGE SCALE GENOMIC DNA]</scope>
    <source>
        <strain evidence="1 2">A82</strain>
    </source>
</reference>
<dbReference type="Proteomes" id="UP001210261">
    <property type="component" value="Unassembled WGS sequence"/>
</dbReference>
<evidence type="ECO:0000313" key="1">
    <source>
        <dbReference type="EMBL" id="MDA3968245.1"/>
    </source>
</evidence>
<keyword evidence="2" id="KW-1185">Reference proteome</keyword>